<feature type="transmembrane region" description="Helical" evidence="2">
    <location>
        <begin position="655"/>
        <end position="672"/>
    </location>
</feature>
<gene>
    <name evidence="3" type="ORF">CVIRNUC_010315</name>
</gene>
<dbReference type="Proteomes" id="UP001314263">
    <property type="component" value="Unassembled WGS sequence"/>
</dbReference>
<feature type="compositionally biased region" description="Polar residues" evidence="1">
    <location>
        <begin position="336"/>
        <end position="352"/>
    </location>
</feature>
<dbReference type="GO" id="GO:0050982">
    <property type="term" value="P:detection of mechanical stimulus"/>
    <property type="evidence" value="ECO:0007669"/>
    <property type="project" value="TreeGrafter"/>
</dbReference>
<feature type="transmembrane region" description="Helical" evidence="2">
    <location>
        <begin position="1345"/>
        <end position="1365"/>
    </location>
</feature>
<feature type="transmembrane region" description="Helical" evidence="2">
    <location>
        <begin position="717"/>
        <end position="737"/>
    </location>
</feature>
<feature type="transmembrane region" description="Helical" evidence="2">
    <location>
        <begin position="437"/>
        <end position="459"/>
    </location>
</feature>
<feature type="transmembrane region" description="Helical" evidence="2">
    <location>
        <begin position="1015"/>
        <end position="1039"/>
    </location>
</feature>
<sequence>MESSTDDADEAVDGFQSFTGQQEQPSQAQQRPPSKPSYAFVAVLTTLLLAYTNTSLTGLCFLLAYFSWGGICITQLGTVAGRASSLALWGFVTALSAVLLVVQAGVQVLFLVGNDAWASSDDTKNILQLLGCPKALSTIDILWDLIPPLLALIAASAEVNAARCASVDSSGMTVSRHSLASLAGLSRVGEGTPAVLAWAAGIHILLLYLWQIVLLRPDFLKAPAKWLGVFVLSAEEPAYDLVPKILEVVALHLLFAALGFCQASRTAAARQPESAKGSTNQAGTPSADDIDGVERPVLGRPRTNTLEEFFGDDTGFFDLQSQIQLARRQRQGNAWSSSNAEGAHFPQQQDSASPVAEDSRHGANSLRFQDLIDLLLPLLAGGLTRATAQLASLPAFAAAALCLFSLVEPSVIAAVGLLVGLLVMMTPQSWSGHVFRLISLPLVIFLACWHLCCYTATAVGPQEVLPPVFRSIGICVFASPPPLMLPLGALLLLAAVIAGHARSSAVLAFRDRQASCADQSSPAPVQIVLEDTLMSTRHAAYARVCAAAVLATLCCFAGCRACQSGDVKEAAPLQEPLLGCTRAASLGGLPKSLKSPFGGRLSAIAPASREASDGCDGAEILGGPSSSLAGSQGVLEGEADFGGAWAVLGASTVHAAHYLGFVLVPLAAFLVGVCEYDLLHAGYLAQLLAYFLGSTARLEPPLESAVVPMRKHIFLRLYASAHLMLMYGVSVSLLPAMGSPLRHRVSDGVLATLGLLKPSTTSSMLPVLSLLLLATVHASISQWLQWHGPLSAALPPGTVSSPSAQRVPSAYPAALLWCSPAVISTGSFVIVLQGYILLLLRSDASLLGLKYLTILIYTFLNPPIRHRYEETDFTGRTVDAPHSAAARIYAGRFISTGHRHTIRIVNGSLRRWVPLAVLALFAAAEFAAQYLFIATPFSQAVGIPESALRFIEDVVGINTSHKGLSVRLLRSASLLGLLHLYRFSFVVGVLQGQLERDVRDPEEQRMRELQGQRGFLALMERFLILHASKIVALMMFWAAMAQPGAIGWLLLVGTVVFAPMLGGPKAATAPRMRLMHFATLTGVLLAAVWMIAQYCLQVPWVSSYLGSGDSLQMRIIKYLGLLPAGVQLSMEALLRFKALVLIAVTVKRRSLRWLEHLPEPLKRAGAPHSQCCLFWHPTDEDAGWEHASMWKQWKASNFGRSVRLAVRDIVRQVEQGSAKVLQAVDWPQSGPDNGKDQVSEDQRQDSGDSAEHESTRQGAHEGGPQKQGWWVTAKAKQGFRQLQKLNLASQDWTERFWKDWGLECNMLLLLLAAFFCTNLLSLVYLAIIAVGMAAPANPRGLTWRFGVLPLLAIILVEQYSLYIGLPPPWDQGQPRETNHHMHEAEQPSLRDWLGVGRISSGELWSLFFALAATIMQVHYDLWHNSPMGQHYSWLAGTSGRDNHAIAEPLLGQPGGSGAPSKRVPNEAGVWLPMDRAAKKDWSWVDWMRFLFYRQAPALLHTLLSPQHTAALHCLALWVLKADL</sequence>
<feature type="transmembrane region" description="Helical" evidence="2">
    <location>
        <begin position="912"/>
        <end position="932"/>
    </location>
</feature>
<dbReference type="GO" id="GO:0005261">
    <property type="term" value="F:monoatomic cation channel activity"/>
    <property type="evidence" value="ECO:0007669"/>
    <property type="project" value="TreeGrafter"/>
</dbReference>
<feature type="compositionally biased region" description="Acidic residues" evidence="1">
    <location>
        <begin position="1"/>
        <end position="12"/>
    </location>
</feature>
<feature type="transmembrane region" description="Helical" evidence="2">
    <location>
        <begin position="397"/>
        <end position="425"/>
    </location>
</feature>
<dbReference type="InterPro" id="IPR027272">
    <property type="entry name" value="Piezo"/>
</dbReference>
<feature type="transmembrane region" description="Helical" evidence="2">
    <location>
        <begin position="86"/>
        <end position="112"/>
    </location>
</feature>
<evidence type="ECO:0000256" key="2">
    <source>
        <dbReference type="SAM" id="Phobius"/>
    </source>
</evidence>
<comment type="caution">
    <text evidence="3">The sequence shown here is derived from an EMBL/GenBank/DDBJ whole genome shotgun (WGS) entry which is preliminary data.</text>
</comment>
<protein>
    <recommendedName>
        <fullName evidence="5">Piezo non-specific cation channel R-Ras-binding domain-containing protein</fullName>
    </recommendedName>
</protein>
<feature type="transmembrane region" description="Helical" evidence="2">
    <location>
        <begin position="1045"/>
        <end position="1062"/>
    </location>
</feature>
<proteinExistence type="predicted"/>
<feature type="transmembrane region" description="Helical" evidence="2">
    <location>
        <begin position="814"/>
        <end position="838"/>
    </location>
</feature>
<dbReference type="PANTHER" id="PTHR13167:SF25">
    <property type="entry name" value="PIEZO-TYPE MECHANOSENSITIVE ION CHANNEL COMPONENT"/>
    <property type="match status" value="1"/>
</dbReference>
<feature type="region of interest" description="Disordered" evidence="1">
    <location>
        <begin position="1222"/>
        <end position="1267"/>
    </location>
</feature>
<feature type="transmembrane region" description="Helical" evidence="2">
    <location>
        <begin position="38"/>
        <end position="66"/>
    </location>
</feature>
<evidence type="ECO:0000313" key="4">
    <source>
        <dbReference type="Proteomes" id="UP001314263"/>
    </source>
</evidence>
<dbReference type="GO" id="GO:0042391">
    <property type="term" value="P:regulation of membrane potential"/>
    <property type="evidence" value="ECO:0007669"/>
    <property type="project" value="TreeGrafter"/>
</dbReference>
<feature type="transmembrane region" description="Helical" evidence="2">
    <location>
        <begin position="1074"/>
        <end position="1092"/>
    </location>
</feature>
<feature type="transmembrane region" description="Helical" evidence="2">
    <location>
        <begin position="844"/>
        <end position="860"/>
    </location>
</feature>
<keyword evidence="2" id="KW-0812">Transmembrane</keyword>
<accession>A0AAV1IM97</accession>
<keyword evidence="2" id="KW-0472">Membrane</keyword>
<feature type="compositionally biased region" description="Basic and acidic residues" evidence="1">
    <location>
        <begin position="1233"/>
        <end position="1259"/>
    </location>
</feature>
<feature type="compositionally biased region" description="Low complexity" evidence="1">
    <location>
        <begin position="21"/>
        <end position="32"/>
    </location>
</feature>
<feature type="transmembrane region" description="Helical" evidence="2">
    <location>
        <begin position="471"/>
        <end position="497"/>
    </location>
</feature>
<feature type="transmembrane region" description="Helical" evidence="2">
    <location>
        <begin position="195"/>
        <end position="215"/>
    </location>
</feature>
<dbReference type="PANTHER" id="PTHR13167">
    <property type="entry name" value="PIEZO-TYPE MECHANOSENSITIVE ION CHANNEL COMPONENT"/>
    <property type="match status" value="1"/>
</dbReference>
<keyword evidence="4" id="KW-1185">Reference proteome</keyword>
<dbReference type="GO" id="GO:0008381">
    <property type="term" value="F:mechanosensitive monoatomic ion channel activity"/>
    <property type="evidence" value="ECO:0007669"/>
    <property type="project" value="InterPro"/>
</dbReference>
<feature type="region of interest" description="Disordered" evidence="1">
    <location>
        <begin position="336"/>
        <end position="359"/>
    </location>
</feature>
<evidence type="ECO:0000256" key="1">
    <source>
        <dbReference type="SAM" id="MobiDB-lite"/>
    </source>
</evidence>
<dbReference type="EMBL" id="CAUYUE010000016">
    <property type="protein sequence ID" value="CAK0787099.1"/>
    <property type="molecule type" value="Genomic_DNA"/>
</dbReference>
<feature type="region of interest" description="Disordered" evidence="1">
    <location>
        <begin position="269"/>
        <end position="297"/>
    </location>
</feature>
<evidence type="ECO:0000313" key="3">
    <source>
        <dbReference type="EMBL" id="CAK0787099.1"/>
    </source>
</evidence>
<dbReference type="GO" id="GO:0016020">
    <property type="term" value="C:membrane"/>
    <property type="evidence" value="ECO:0007669"/>
    <property type="project" value="InterPro"/>
</dbReference>
<feature type="transmembrane region" description="Helical" evidence="2">
    <location>
        <begin position="974"/>
        <end position="994"/>
    </location>
</feature>
<name>A0AAV1IM97_9CHLO</name>
<evidence type="ECO:0008006" key="5">
    <source>
        <dbReference type="Google" id="ProtNLM"/>
    </source>
</evidence>
<feature type="region of interest" description="Disordered" evidence="1">
    <location>
        <begin position="1"/>
        <end position="34"/>
    </location>
</feature>
<organism evidence="3 4">
    <name type="scientific">Coccomyxa viridis</name>
    <dbReference type="NCBI Taxonomy" id="1274662"/>
    <lineage>
        <taxon>Eukaryota</taxon>
        <taxon>Viridiplantae</taxon>
        <taxon>Chlorophyta</taxon>
        <taxon>core chlorophytes</taxon>
        <taxon>Trebouxiophyceae</taxon>
        <taxon>Trebouxiophyceae incertae sedis</taxon>
        <taxon>Coccomyxaceae</taxon>
        <taxon>Coccomyxa</taxon>
    </lineage>
</organism>
<keyword evidence="2" id="KW-1133">Transmembrane helix</keyword>
<feature type="transmembrane region" description="Helical" evidence="2">
    <location>
        <begin position="1306"/>
        <end position="1333"/>
    </location>
</feature>
<reference evidence="3 4" key="1">
    <citation type="submission" date="2023-10" db="EMBL/GenBank/DDBJ databases">
        <authorList>
            <person name="Maclean D."/>
            <person name="Macfadyen A."/>
        </authorList>
    </citation>
    <scope>NUCLEOTIDE SEQUENCE [LARGE SCALE GENOMIC DNA]</scope>
</reference>
<dbReference type="GO" id="GO:0071260">
    <property type="term" value="P:cellular response to mechanical stimulus"/>
    <property type="evidence" value="ECO:0007669"/>
    <property type="project" value="TreeGrafter"/>
</dbReference>